<protein>
    <recommendedName>
        <fullName evidence="1">F-box domain-containing protein</fullName>
    </recommendedName>
</protein>
<dbReference type="Proteomes" id="UP000076798">
    <property type="component" value="Unassembled WGS sequence"/>
</dbReference>
<dbReference type="PROSITE" id="PS50181">
    <property type="entry name" value="FBOX"/>
    <property type="match status" value="1"/>
</dbReference>
<accession>A0A165YFH6</accession>
<dbReference type="EMBL" id="KV428259">
    <property type="protein sequence ID" value="KZT33188.1"/>
    <property type="molecule type" value="Genomic_DNA"/>
</dbReference>
<proteinExistence type="predicted"/>
<dbReference type="SUPFAM" id="SSF81383">
    <property type="entry name" value="F-box domain"/>
    <property type="match status" value="1"/>
</dbReference>
<name>A0A165YFH6_9AGAM</name>
<dbReference type="AlphaFoldDB" id="A0A165YFH6"/>
<organism evidence="2 3">
    <name type="scientific">Sistotremastrum suecicum HHB10207 ss-3</name>
    <dbReference type="NCBI Taxonomy" id="1314776"/>
    <lineage>
        <taxon>Eukaryota</taxon>
        <taxon>Fungi</taxon>
        <taxon>Dikarya</taxon>
        <taxon>Basidiomycota</taxon>
        <taxon>Agaricomycotina</taxon>
        <taxon>Agaricomycetes</taxon>
        <taxon>Sistotremastrales</taxon>
        <taxon>Sistotremastraceae</taxon>
        <taxon>Sistotremastrum</taxon>
    </lineage>
</organism>
<dbReference type="Pfam" id="PF12937">
    <property type="entry name" value="F-box-like"/>
    <property type="match status" value="1"/>
</dbReference>
<sequence>MSLSTTPPEILLNIMESLSVGDIVRAAQSCSYLRAFVRSNKRLLANAYNRAYTIHLPLRSSLGDISSELLYEHAAKSVARSTRLAQSINSVPLEPRQTIIYSLEALGTGWDEANRTSFFVRDRILAFLNPDGLFVLLLGPSGEIVNHTRVQLRVAGARYKVAYQMSADENSLYVVLASLKPGEDTLQVFEMCIANEGFGTVTTHLDIRLAERMYDCRCVAIRDPYCVVASRIAVFFVDWRAQRDGVYMPVYEADDQCPRLMYPLHDISSVLIHPQEPLLLIFDDDDDSRKDPSSGVYLSSIPESCENNREIREGSTRTEYYWSRLKRSLTWKSPFVRTQRRGQRKMYPIGFRYSSNSSWILDVLMLGRTSISEELDSAASAPPDNRALVRVSFDSSHDWTAHNETTDTLIVKSSPDNKSSHGNFRMSGSVFSRTFLDGADQSGLIVSVPKFEDGNGSGSSLVRLSVPADSWTADSTSVDEDVPEDTRRFRSTLGPAAFDELTGRLYVSHPRGFQILQY</sequence>
<dbReference type="InterPro" id="IPR001810">
    <property type="entry name" value="F-box_dom"/>
</dbReference>
<feature type="domain" description="F-box" evidence="1">
    <location>
        <begin position="1"/>
        <end position="51"/>
    </location>
</feature>
<evidence type="ECO:0000313" key="3">
    <source>
        <dbReference type="Proteomes" id="UP000076798"/>
    </source>
</evidence>
<gene>
    <name evidence="2" type="ORF">SISSUDRAFT_1132700</name>
</gene>
<reference evidence="2 3" key="1">
    <citation type="journal article" date="2016" name="Mol. Biol. Evol.">
        <title>Comparative Genomics of Early-Diverging Mushroom-Forming Fungi Provides Insights into the Origins of Lignocellulose Decay Capabilities.</title>
        <authorList>
            <person name="Nagy L.G."/>
            <person name="Riley R."/>
            <person name="Tritt A."/>
            <person name="Adam C."/>
            <person name="Daum C."/>
            <person name="Floudas D."/>
            <person name="Sun H."/>
            <person name="Yadav J.S."/>
            <person name="Pangilinan J."/>
            <person name="Larsson K.H."/>
            <person name="Matsuura K."/>
            <person name="Barry K."/>
            <person name="Labutti K."/>
            <person name="Kuo R."/>
            <person name="Ohm R.A."/>
            <person name="Bhattacharya S.S."/>
            <person name="Shirouzu T."/>
            <person name="Yoshinaga Y."/>
            <person name="Martin F.M."/>
            <person name="Grigoriev I.V."/>
            <person name="Hibbett D.S."/>
        </authorList>
    </citation>
    <scope>NUCLEOTIDE SEQUENCE [LARGE SCALE GENOMIC DNA]</scope>
    <source>
        <strain evidence="2 3">HHB10207 ss-3</strain>
    </source>
</reference>
<keyword evidence="3" id="KW-1185">Reference proteome</keyword>
<dbReference type="CDD" id="cd09917">
    <property type="entry name" value="F-box_SF"/>
    <property type="match status" value="1"/>
</dbReference>
<evidence type="ECO:0000259" key="1">
    <source>
        <dbReference type="PROSITE" id="PS50181"/>
    </source>
</evidence>
<dbReference type="InterPro" id="IPR036047">
    <property type="entry name" value="F-box-like_dom_sf"/>
</dbReference>
<evidence type="ECO:0000313" key="2">
    <source>
        <dbReference type="EMBL" id="KZT33188.1"/>
    </source>
</evidence>